<organism evidence="1 2">
    <name type="scientific">Metschnikowia aff. pulcherrima</name>
    <dbReference type="NCBI Taxonomy" id="2163413"/>
    <lineage>
        <taxon>Eukaryota</taxon>
        <taxon>Fungi</taxon>
        <taxon>Dikarya</taxon>
        <taxon>Ascomycota</taxon>
        <taxon>Saccharomycotina</taxon>
        <taxon>Pichiomycetes</taxon>
        <taxon>Metschnikowiaceae</taxon>
        <taxon>Metschnikowia</taxon>
    </lineage>
</organism>
<dbReference type="EMBL" id="CP034458">
    <property type="protein sequence ID" value="QBM88808.1"/>
    <property type="molecule type" value="Genomic_DNA"/>
</dbReference>
<dbReference type="InterPro" id="IPR007817">
    <property type="entry name" value="Isocyanide_synthase_DIT1"/>
</dbReference>
<name>A0A4P6XRS5_9ASCO</name>
<dbReference type="Proteomes" id="UP000292447">
    <property type="component" value="Chromosome III"/>
</dbReference>
<gene>
    <name evidence="1" type="primary">MPUL0C07890</name>
    <name evidence="1" type="ORF">METSCH_C07890</name>
</gene>
<evidence type="ECO:0000313" key="1">
    <source>
        <dbReference type="EMBL" id="QBM88808.1"/>
    </source>
</evidence>
<evidence type="ECO:0000313" key="2">
    <source>
        <dbReference type="Proteomes" id="UP000292447"/>
    </source>
</evidence>
<protein>
    <submittedName>
        <fullName evidence="1">Pyoverdine/dityrosine biosynthesis protein Dit1</fullName>
    </submittedName>
</protein>
<dbReference type="PANTHER" id="PTHR37285">
    <property type="entry name" value="SPORE WALL MATURATION PROTEIN DIT1"/>
    <property type="match status" value="1"/>
</dbReference>
<dbReference type="Pfam" id="PF05141">
    <property type="entry name" value="DIT1_PvcA"/>
    <property type="match status" value="1"/>
</dbReference>
<proteinExistence type="predicted"/>
<sequence length="470" mass="54036">MTVQDKTVYERVQYVYCRNGNMFMNCRAQKAATKTIPDAWICLQKAEILKDRTRSNFSDIEIRCSNDLIFFEKRVGESIVGVATEVFEPGAFELWFLKTILDNGDLSFSERAPGKFKDLAVDFTKIFETTIRNSARVDRWEEGREAFIENVQFFTSRQLPIEAVLPAFPCKTQNRDKAQEGKPDMGEELALQRIIDFVQAVNSVYAPGMKFYIVSDGHVFSDCIGVDDNVVDTYTAQLIQMYERMKPAGFDGICFKGLNDCFKSTSKDIINAVLKDIDIDHHLETMVDEETDLNRKILMFGCDDNDNLLREQIKTPGHSRLFLYRGFNKFMSEDLSQTDAAQKLSGKKFKKLISLVSYEMIRRNDAYSNLVELVFPFHLRFSIHAHPNSGPKFGIRLLDPEICTTGCHNQDEEDRLLHIPTPWHNAVFKVSDAPKLIVSPAKLSQEYDNDETYTGGWDHKQRCFVYTRKI</sequence>
<dbReference type="AlphaFoldDB" id="A0A4P6XRS5"/>
<keyword evidence="2" id="KW-1185">Reference proteome</keyword>
<accession>A0A4P6XRS5</accession>
<reference evidence="2" key="1">
    <citation type="submission" date="2019-03" db="EMBL/GenBank/DDBJ databases">
        <title>Snf2 controls pulcherriminic acid biosynthesis and connects pigmentation and antifungal activity of the yeast Metschnikowia pulcherrima.</title>
        <authorList>
            <person name="Gore-Lloyd D."/>
            <person name="Sumann I."/>
            <person name="Brachmann A.O."/>
            <person name="Schneeberger K."/>
            <person name="Ortiz-Merino R.A."/>
            <person name="Moreno-Beltran M."/>
            <person name="Schlaefli M."/>
            <person name="Kirner P."/>
            <person name="Santos Kron A."/>
            <person name="Wolfe K.H."/>
            <person name="Piel J."/>
            <person name="Ahrens C.H."/>
            <person name="Henk D."/>
            <person name="Freimoser F.M."/>
        </authorList>
    </citation>
    <scope>NUCLEOTIDE SEQUENCE [LARGE SCALE GENOMIC DNA]</scope>
    <source>
        <strain evidence="2">APC 1.2</strain>
    </source>
</reference>
<dbReference type="PANTHER" id="PTHR37285:SF5">
    <property type="entry name" value="SPORE WALL MATURATION PROTEIN DIT1"/>
    <property type="match status" value="1"/>
</dbReference>
<dbReference type="STRING" id="2163413.A0A4P6XRS5"/>